<gene>
    <name evidence="1" type="ORF">Fot_05014</name>
</gene>
<organism evidence="1 2">
    <name type="scientific">Forsythia ovata</name>
    <dbReference type="NCBI Taxonomy" id="205694"/>
    <lineage>
        <taxon>Eukaryota</taxon>
        <taxon>Viridiplantae</taxon>
        <taxon>Streptophyta</taxon>
        <taxon>Embryophyta</taxon>
        <taxon>Tracheophyta</taxon>
        <taxon>Spermatophyta</taxon>
        <taxon>Magnoliopsida</taxon>
        <taxon>eudicotyledons</taxon>
        <taxon>Gunneridae</taxon>
        <taxon>Pentapetalae</taxon>
        <taxon>asterids</taxon>
        <taxon>lamiids</taxon>
        <taxon>Lamiales</taxon>
        <taxon>Oleaceae</taxon>
        <taxon>Forsythieae</taxon>
        <taxon>Forsythia</taxon>
    </lineage>
</organism>
<dbReference type="EMBL" id="JBFOLJ010000002">
    <property type="protein sequence ID" value="KAL2551395.1"/>
    <property type="molecule type" value="Genomic_DNA"/>
</dbReference>
<name>A0ABD1WPJ9_9LAMI</name>
<dbReference type="Proteomes" id="UP001604277">
    <property type="component" value="Unassembled WGS sequence"/>
</dbReference>
<keyword evidence="2" id="KW-1185">Reference proteome</keyword>
<protein>
    <submittedName>
        <fullName evidence="1">Uncharacterized protein</fullName>
    </submittedName>
</protein>
<dbReference type="AlphaFoldDB" id="A0ABD1WPJ9"/>
<accession>A0ABD1WPJ9</accession>
<evidence type="ECO:0000313" key="2">
    <source>
        <dbReference type="Proteomes" id="UP001604277"/>
    </source>
</evidence>
<reference evidence="2" key="1">
    <citation type="submission" date="2024-07" db="EMBL/GenBank/DDBJ databases">
        <title>Two chromosome-level genome assemblies of Korean endemic species Abeliophyllum distichum and Forsythia ovata (Oleaceae).</title>
        <authorList>
            <person name="Jang H."/>
        </authorList>
    </citation>
    <scope>NUCLEOTIDE SEQUENCE [LARGE SCALE GENOMIC DNA]</scope>
</reference>
<sequence>MPTHIAIGYEYEDSSTNATVDDDDRVKAGGKMAWGVKGFANCGLQGSYSARLRWLCNVNLSTVEDASAAREVEFYTHDIENDRRINVTIQSSGKLLKYISSIAMAIRDRLVFANENGFSSTILCRVVQSLIFTCA</sequence>
<evidence type="ECO:0000313" key="1">
    <source>
        <dbReference type="EMBL" id="KAL2551395.1"/>
    </source>
</evidence>
<proteinExistence type="predicted"/>
<comment type="caution">
    <text evidence="1">The sequence shown here is derived from an EMBL/GenBank/DDBJ whole genome shotgun (WGS) entry which is preliminary data.</text>
</comment>